<dbReference type="EMBL" id="BSOZ01000001">
    <property type="protein sequence ID" value="GLS02875.1"/>
    <property type="molecule type" value="Genomic_DNA"/>
</dbReference>
<feature type="domain" description="N-acetyltransferase" evidence="3">
    <location>
        <begin position="7"/>
        <end position="160"/>
    </location>
</feature>
<name>A0ABQ6BLI9_9NEIS</name>
<dbReference type="InterPro" id="IPR000182">
    <property type="entry name" value="GNAT_dom"/>
</dbReference>
<gene>
    <name evidence="4" type="ORF">GCM10007860_00180</name>
</gene>
<dbReference type="RefSeq" id="WP_018746390.1">
    <property type="nucleotide sequence ID" value="NZ_BSOZ01000001.1"/>
</dbReference>
<keyword evidence="2" id="KW-0012">Acyltransferase</keyword>
<accession>A0ABQ6BLI9</accession>
<comment type="caution">
    <text evidence="4">The sequence shown here is derived from an EMBL/GenBank/DDBJ whole genome shotgun (WGS) entry which is preliminary data.</text>
</comment>
<dbReference type="Gene3D" id="3.40.630.30">
    <property type="match status" value="1"/>
</dbReference>
<proteinExistence type="predicted"/>
<keyword evidence="1" id="KW-0808">Transferase</keyword>
<evidence type="ECO:0000256" key="1">
    <source>
        <dbReference type="ARBA" id="ARBA00022679"/>
    </source>
</evidence>
<reference evidence="5" key="1">
    <citation type="journal article" date="2019" name="Int. J. Syst. Evol. Microbiol.">
        <title>The Global Catalogue of Microorganisms (GCM) 10K type strain sequencing project: providing services to taxonomists for standard genome sequencing and annotation.</title>
        <authorList>
            <consortium name="The Broad Institute Genomics Platform"/>
            <consortium name="The Broad Institute Genome Sequencing Center for Infectious Disease"/>
            <person name="Wu L."/>
            <person name="Ma J."/>
        </authorList>
    </citation>
    <scope>NUCLEOTIDE SEQUENCE [LARGE SCALE GENOMIC DNA]</scope>
    <source>
        <strain evidence="5">NBRC 104970</strain>
    </source>
</reference>
<dbReference type="SUPFAM" id="SSF55729">
    <property type="entry name" value="Acyl-CoA N-acyltransferases (Nat)"/>
    <property type="match status" value="1"/>
</dbReference>
<dbReference type="PANTHER" id="PTHR43072">
    <property type="entry name" value="N-ACETYLTRANSFERASE"/>
    <property type="match status" value="1"/>
</dbReference>
<dbReference type="Pfam" id="PF00583">
    <property type="entry name" value="Acetyltransf_1"/>
    <property type="match status" value="1"/>
</dbReference>
<keyword evidence="5" id="KW-1185">Reference proteome</keyword>
<dbReference type="PANTHER" id="PTHR43072:SF23">
    <property type="entry name" value="UPF0039 PROTEIN C11D3.02C"/>
    <property type="match status" value="1"/>
</dbReference>
<dbReference type="Proteomes" id="UP001156836">
    <property type="component" value="Unassembled WGS sequence"/>
</dbReference>
<evidence type="ECO:0000256" key="2">
    <source>
        <dbReference type="ARBA" id="ARBA00023315"/>
    </source>
</evidence>
<evidence type="ECO:0000313" key="4">
    <source>
        <dbReference type="EMBL" id="GLS02875.1"/>
    </source>
</evidence>
<sequence>MPTDSRYTHRIANRADLPRIIEIYNATIPSRQVTADLAPVSVASREPWFAAHPPERHPLWVAERDGRVVGWLSFSAFHSRSAYDGTAELGIYVDEAERGHGLGRQMLRDAMAQAPALGFHTLVGLIFGHNAPSLALFEAHGFARWGHLPEVAILDGVARDLVIVGRKV</sequence>
<dbReference type="InterPro" id="IPR016181">
    <property type="entry name" value="Acyl_CoA_acyltransferase"/>
</dbReference>
<protein>
    <submittedName>
        <fullName evidence="4">Phosphinothricin acetyltransferase</fullName>
    </submittedName>
</protein>
<dbReference type="CDD" id="cd04301">
    <property type="entry name" value="NAT_SF"/>
    <property type="match status" value="1"/>
</dbReference>
<evidence type="ECO:0000313" key="5">
    <source>
        <dbReference type="Proteomes" id="UP001156836"/>
    </source>
</evidence>
<dbReference type="PROSITE" id="PS51186">
    <property type="entry name" value="GNAT"/>
    <property type="match status" value="1"/>
</dbReference>
<evidence type="ECO:0000259" key="3">
    <source>
        <dbReference type="PROSITE" id="PS51186"/>
    </source>
</evidence>
<organism evidence="4 5">
    <name type="scientific">Chitiniphilus shinanonensis</name>
    <dbReference type="NCBI Taxonomy" id="553088"/>
    <lineage>
        <taxon>Bacteria</taxon>
        <taxon>Pseudomonadati</taxon>
        <taxon>Pseudomonadota</taxon>
        <taxon>Betaproteobacteria</taxon>
        <taxon>Neisseriales</taxon>
        <taxon>Chitinibacteraceae</taxon>
        <taxon>Chitiniphilus</taxon>
    </lineage>
</organism>